<gene>
    <name evidence="2" type="ORF">RM649_22825</name>
</gene>
<dbReference type="RefSeq" id="WP_311659298.1">
    <property type="nucleotide sequence ID" value="NZ_JAVREX010000010.1"/>
</dbReference>
<dbReference type="EMBL" id="JAVREX010000010">
    <property type="protein sequence ID" value="MDT0430469.1"/>
    <property type="molecule type" value="Genomic_DNA"/>
</dbReference>
<name>A0ABU2RT07_9ACTN</name>
<organism evidence="2 3">
    <name type="scientific">Streptomyces salyersiae</name>
    <dbReference type="NCBI Taxonomy" id="3075530"/>
    <lineage>
        <taxon>Bacteria</taxon>
        <taxon>Bacillati</taxon>
        <taxon>Actinomycetota</taxon>
        <taxon>Actinomycetes</taxon>
        <taxon>Kitasatosporales</taxon>
        <taxon>Streptomycetaceae</taxon>
        <taxon>Streptomyces</taxon>
    </lineage>
</organism>
<protein>
    <submittedName>
        <fullName evidence="2">Uncharacterized protein</fullName>
    </submittedName>
</protein>
<evidence type="ECO:0000256" key="1">
    <source>
        <dbReference type="SAM" id="MobiDB-lite"/>
    </source>
</evidence>
<reference evidence="3" key="1">
    <citation type="submission" date="2023-07" db="EMBL/GenBank/DDBJ databases">
        <title>30 novel species of actinomycetes from the DSMZ collection.</title>
        <authorList>
            <person name="Nouioui I."/>
        </authorList>
    </citation>
    <scope>NUCLEOTIDE SEQUENCE [LARGE SCALE GENOMIC DNA]</scope>
    <source>
        <strain evidence="3">DSM 41770</strain>
    </source>
</reference>
<evidence type="ECO:0000313" key="2">
    <source>
        <dbReference type="EMBL" id="MDT0430469.1"/>
    </source>
</evidence>
<evidence type="ECO:0000313" key="3">
    <source>
        <dbReference type="Proteomes" id="UP001183777"/>
    </source>
</evidence>
<feature type="region of interest" description="Disordered" evidence="1">
    <location>
        <begin position="196"/>
        <end position="237"/>
    </location>
</feature>
<proteinExistence type="predicted"/>
<dbReference type="Proteomes" id="UP001183777">
    <property type="component" value="Unassembled WGS sequence"/>
</dbReference>
<sequence>MALADRCLTLGRDEHSGEVLARDGDPEAHSILQRTGFVPVVRLHETYHRLPVALDAAEERRLAIRAVARLRAVRYHVEADEAFDTETREPHYLPLGSQVAHLAEQIHEATTSDEVSDVLTELTASHDGVLIALGEVLTAAAAFYSDLGQAPDPHTAKRLQYLVEHRLGVIWSDLTHMRNDLADRHQDHPQRRACAAEVGPDEREASAVCACPPPPPRLATSPVAPPTAPAPAARPRH</sequence>
<feature type="compositionally biased region" description="Pro residues" evidence="1">
    <location>
        <begin position="211"/>
        <end position="229"/>
    </location>
</feature>
<accession>A0ABU2RT07</accession>
<keyword evidence="3" id="KW-1185">Reference proteome</keyword>
<comment type="caution">
    <text evidence="2">The sequence shown here is derived from an EMBL/GenBank/DDBJ whole genome shotgun (WGS) entry which is preliminary data.</text>
</comment>